<comment type="caution">
    <text evidence="4">The sequence shown here is derived from an EMBL/GenBank/DDBJ whole genome shotgun (WGS) entry which is preliminary data.</text>
</comment>
<keyword evidence="5" id="KW-1185">Reference proteome</keyword>
<dbReference type="GO" id="GO:0006520">
    <property type="term" value="P:amino acid metabolic process"/>
    <property type="evidence" value="ECO:0007669"/>
    <property type="project" value="TreeGrafter"/>
</dbReference>
<dbReference type="GO" id="GO:0030170">
    <property type="term" value="F:pyridoxal phosphate binding"/>
    <property type="evidence" value="ECO:0007669"/>
    <property type="project" value="InterPro"/>
</dbReference>
<dbReference type="InterPro" id="IPR015422">
    <property type="entry name" value="PyrdxlP-dep_Trfase_small"/>
</dbReference>
<dbReference type="SUPFAM" id="SSF53383">
    <property type="entry name" value="PLP-dependent transferases"/>
    <property type="match status" value="1"/>
</dbReference>
<sequence>PLLSARGSRIAGSAPGLLEAGFALYIANPFHRERNPQGILNLGTSENKLCFDLIEDRLTRPDMNYLEPHHFQYCDMRGTRSFREEIAKFLTHYARAAEALDPEHVTVMNGCCSVFAALSTVLCDHGDGYLIPAPYYGGINSETWLYGGIEPVHVPLFSEVPAGGSHPFQLTVDKLEAAVQRAAEQGIRVRALILINPHNPLGDVYPAELLTQCLQFAHRHALHVIMDEMYMLSIYDDTPFCSVLSLARLPDPDRTHFMWGFSKDFAMSGIRVGVLYTRNDAVRKAVNQLAIFHSCPGPVQHVLSQFLRDRDWLDKVFLPTNRKRLKEARTLLVAGLADLGIPVLSSSGGLYVWADFRKFLKSATFEAELDLWQRLLDERLLISPGKAFSCHEPGWFRLIFANSVDDVCLCIQRLEQTLHSSAAEPGTATTSSTAGALLVQKERLQANPS</sequence>
<feature type="domain" description="Aminotransferase class I/classII large" evidence="3">
    <location>
        <begin position="65"/>
        <end position="402"/>
    </location>
</feature>
<protein>
    <submittedName>
        <fullName evidence="4">1A1L1 protein</fullName>
    </submittedName>
</protein>
<dbReference type="InterPro" id="IPR004839">
    <property type="entry name" value="Aminotransferase_I/II_large"/>
</dbReference>
<feature type="non-terminal residue" evidence="4">
    <location>
        <position position="449"/>
    </location>
</feature>
<feature type="non-terminal residue" evidence="4">
    <location>
        <position position="1"/>
    </location>
</feature>
<gene>
    <name evidence="4" type="primary">Accs_1</name>
    <name evidence="4" type="ORF">UPUEPO_R00986</name>
</gene>
<evidence type="ECO:0000313" key="5">
    <source>
        <dbReference type="Proteomes" id="UP000544127"/>
    </source>
</evidence>
<dbReference type="EMBL" id="VZRI01010358">
    <property type="protein sequence ID" value="NWU98293.1"/>
    <property type="molecule type" value="Genomic_DNA"/>
</dbReference>
<organism evidence="4 5">
    <name type="scientific">Upupa epops</name>
    <name type="common">Eurasian hoopoe</name>
    <dbReference type="NCBI Taxonomy" id="57439"/>
    <lineage>
        <taxon>Eukaryota</taxon>
        <taxon>Metazoa</taxon>
        <taxon>Chordata</taxon>
        <taxon>Craniata</taxon>
        <taxon>Vertebrata</taxon>
        <taxon>Euteleostomi</taxon>
        <taxon>Archelosauria</taxon>
        <taxon>Archosauria</taxon>
        <taxon>Dinosauria</taxon>
        <taxon>Saurischia</taxon>
        <taxon>Theropoda</taxon>
        <taxon>Coelurosauria</taxon>
        <taxon>Aves</taxon>
        <taxon>Neognathae</taxon>
        <taxon>Neoaves</taxon>
        <taxon>Telluraves</taxon>
        <taxon>Coraciimorphae</taxon>
        <taxon>Bucerotiformes</taxon>
        <taxon>Upupidae</taxon>
        <taxon>Upupa</taxon>
    </lineage>
</organism>
<dbReference type="Pfam" id="PF00155">
    <property type="entry name" value="Aminotran_1_2"/>
    <property type="match status" value="1"/>
</dbReference>
<dbReference type="InterPro" id="IPR015424">
    <property type="entry name" value="PyrdxlP-dep_Trfase"/>
</dbReference>
<keyword evidence="2" id="KW-0663">Pyridoxal phosphate</keyword>
<proteinExistence type="inferred from homology"/>
<dbReference type="InterPro" id="IPR050478">
    <property type="entry name" value="Ethylene_sulfur-biosynth"/>
</dbReference>
<dbReference type="PROSITE" id="PS00105">
    <property type="entry name" value="AA_TRANSFER_CLASS_1"/>
    <property type="match status" value="1"/>
</dbReference>
<dbReference type="InterPro" id="IPR015421">
    <property type="entry name" value="PyrdxlP-dep_Trfase_major"/>
</dbReference>
<dbReference type="CDD" id="cd00609">
    <property type="entry name" value="AAT_like"/>
    <property type="match status" value="1"/>
</dbReference>
<evidence type="ECO:0000259" key="3">
    <source>
        <dbReference type="Pfam" id="PF00155"/>
    </source>
</evidence>
<dbReference type="PRINTS" id="PR00753">
    <property type="entry name" value="ACCSYNTHASE"/>
</dbReference>
<dbReference type="Gene3D" id="3.90.1150.10">
    <property type="entry name" value="Aspartate Aminotransferase, domain 1"/>
    <property type="match status" value="1"/>
</dbReference>
<name>A0A7K6B7Q1_UPUEP</name>
<dbReference type="InterPro" id="IPR004838">
    <property type="entry name" value="NHTrfase_class1_PyrdxlP-BS"/>
</dbReference>
<evidence type="ECO:0000313" key="4">
    <source>
        <dbReference type="EMBL" id="NWU98293.1"/>
    </source>
</evidence>
<evidence type="ECO:0000256" key="1">
    <source>
        <dbReference type="ARBA" id="ARBA00007441"/>
    </source>
</evidence>
<dbReference type="PANTHER" id="PTHR43795:SF51">
    <property type="entry name" value="AMINOTRANSFERASE CLASS I_CLASSII DOMAIN-CONTAINING PROTEIN"/>
    <property type="match status" value="1"/>
</dbReference>
<dbReference type="Gene3D" id="3.40.640.10">
    <property type="entry name" value="Type I PLP-dependent aspartate aminotransferase-like (Major domain)"/>
    <property type="match status" value="1"/>
</dbReference>
<evidence type="ECO:0000256" key="2">
    <source>
        <dbReference type="ARBA" id="ARBA00022898"/>
    </source>
</evidence>
<dbReference type="AlphaFoldDB" id="A0A7K6B7Q1"/>
<dbReference type="OrthoDB" id="7042322at2759"/>
<dbReference type="PANTHER" id="PTHR43795">
    <property type="entry name" value="BIFUNCTIONAL ASPARTATE AMINOTRANSFERASE AND GLUTAMATE/ASPARTATE-PREPHENATE AMINOTRANSFERASE-RELATED"/>
    <property type="match status" value="1"/>
</dbReference>
<reference evidence="4 5" key="1">
    <citation type="submission" date="2019-09" db="EMBL/GenBank/DDBJ databases">
        <title>Bird 10,000 Genomes (B10K) Project - Family phase.</title>
        <authorList>
            <person name="Zhang G."/>
        </authorList>
    </citation>
    <scope>NUCLEOTIDE SEQUENCE [LARGE SCALE GENOMIC DNA]</scope>
    <source>
        <strain evidence="4">B10K-DU-012-37</strain>
    </source>
</reference>
<accession>A0A7K6B7Q1</accession>
<dbReference type="Proteomes" id="UP000544127">
    <property type="component" value="Unassembled WGS sequence"/>
</dbReference>
<comment type="similarity">
    <text evidence="1">Belongs to the class-I pyridoxal-phosphate-dependent aminotransferase family.</text>
</comment>
<dbReference type="GO" id="GO:0008483">
    <property type="term" value="F:transaminase activity"/>
    <property type="evidence" value="ECO:0007669"/>
    <property type="project" value="TreeGrafter"/>
</dbReference>